<keyword evidence="2" id="KW-1185">Reference proteome</keyword>
<proteinExistence type="predicted"/>
<dbReference type="Proteomes" id="UP000789405">
    <property type="component" value="Unassembled WGS sequence"/>
</dbReference>
<dbReference type="OrthoDB" id="2470391at2759"/>
<comment type="caution">
    <text evidence="1">The sequence shown here is derived from an EMBL/GenBank/DDBJ whole genome shotgun (WGS) entry which is preliminary data.</text>
</comment>
<evidence type="ECO:0000313" key="1">
    <source>
        <dbReference type="EMBL" id="CAG8640473.1"/>
    </source>
</evidence>
<gene>
    <name evidence="1" type="ORF">DERYTH_LOCUS9628</name>
</gene>
<dbReference type="EMBL" id="CAJVPY010005313">
    <property type="protein sequence ID" value="CAG8640473.1"/>
    <property type="molecule type" value="Genomic_DNA"/>
</dbReference>
<dbReference type="AlphaFoldDB" id="A0A9N9GZ51"/>
<sequence>MAKKAMILTKSSKNLNKNVESHDPEYVNNEDFDFFNKLFLNNNVKDSQLQHTCSHSRSQHLYSQSPRPAAYIAERPKLLKIANQIAQYDGLRKSDNEERTDIFTQQESTTFQAFLKCLFFRTWYLKTTIILRCIKLCFPSKKFSYKDISVLKDAANMAYWSYRDALRNGIKKVAKHFIEDFKIKSLSHVEKADLEAYFKEDNWKSFLNRFFEVINKEATFIPEFKKA</sequence>
<reference evidence="1" key="1">
    <citation type="submission" date="2021-06" db="EMBL/GenBank/DDBJ databases">
        <authorList>
            <person name="Kallberg Y."/>
            <person name="Tangrot J."/>
            <person name="Rosling A."/>
        </authorList>
    </citation>
    <scope>NUCLEOTIDE SEQUENCE</scope>
    <source>
        <strain evidence="1">MA453B</strain>
    </source>
</reference>
<organism evidence="1 2">
    <name type="scientific">Dentiscutata erythropus</name>
    <dbReference type="NCBI Taxonomy" id="1348616"/>
    <lineage>
        <taxon>Eukaryota</taxon>
        <taxon>Fungi</taxon>
        <taxon>Fungi incertae sedis</taxon>
        <taxon>Mucoromycota</taxon>
        <taxon>Glomeromycotina</taxon>
        <taxon>Glomeromycetes</taxon>
        <taxon>Diversisporales</taxon>
        <taxon>Gigasporaceae</taxon>
        <taxon>Dentiscutata</taxon>
    </lineage>
</organism>
<protein>
    <submittedName>
        <fullName evidence="1">13741_t:CDS:1</fullName>
    </submittedName>
</protein>
<name>A0A9N9GZ51_9GLOM</name>
<evidence type="ECO:0000313" key="2">
    <source>
        <dbReference type="Proteomes" id="UP000789405"/>
    </source>
</evidence>
<accession>A0A9N9GZ51</accession>